<evidence type="ECO:0000313" key="3">
    <source>
        <dbReference type="Proteomes" id="UP001139199"/>
    </source>
</evidence>
<dbReference type="RefSeq" id="WP_226544572.1">
    <property type="nucleotide sequence ID" value="NZ_JAJAPW010000008.1"/>
</dbReference>
<protein>
    <recommendedName>
        <fullName evidence="4">Lipocalin-like domain-containing protein</fullName>
    </recommendedName>
</protein>
<evidence type="ECO:0000313" key="2">
    <source>
        <dbReference type="EMBL" id="MCB4800094.1"/>
    </source>
</evidence>
<keyword evidence="1" id="KW-0732">Signal</keyword>
<gene>
    <name evidence="2" type="ORF">LG649_14670</name>
</gene>
<sequence length="137" mass="15476">MKNKNLLKLIVIFVIGFTMLTSCSSDDDSITNTNNSSLFDKWWYDSNNVTADIYFHADGQYEQKIILLGNEITGTGNWTWENESSGIMKIDNLGGNGQVVSSVWFKFSDILNNTVTIQQSTNGTDYSIEVFYQDTDN</sequence>
<keyword evidence="3" id="KW-1185">Reference proteome</keyword>
<evidence type="ECO:0008006" key="4">
    <source>
        <dbReference type="Google" id="ProtNLM"/>
    </source>
</evidence>
<proteinExistence type="predicted"/>
<dbReference type="PROSITE" id="PS51257">
    <property type="entry name" value="PROKAR_LIPOPROTEIN"/>
    <property type="match status" value="1"/>
</dbReference>
<feature type="chain" id="PRO_5040867478" description="Lipocalin-like domain-containing protein" evidence="1">
    <location>
        <begin position="25"/>
        <end position="137"/>
    </location>
</feature>
<comment type="caution">
    <text evidence="2">The sequence shown here is derived from an EMBL/GenBank/DDBJ whole genome shotgun (WGS) entry which is preliminary data.</text>
</comment>
<evidence type="ECO:0000256" key="1">
    <source>
        <dbReference type="SAM" id="SignalP"/>
    </source>
</evidence>
<name>A0A9X1I501_9FLAO</name>
<accession>A0A9X1I501</accession>
<reference evidence="2" key="1">
    <citation type="submission" date="2021-10" db="EMBL/GenBank/DDBJ databases">
        <title>Tamlana sargassums sp. nov., and Tamlana laminarinivorans sp. nov., two new bacteria isolated from the brown alga.</title>
        <authorList>
            <person name="Li J."/>
        </authorList>
    </citation>
    <scope>NUCLEOTIDE SEQUENCE</scope>
    <source>
        <strain evidence="2">PT2-4</strain>
    </source>
</reference>
<organism evidence="2 3">
    <name type="scientific">Neotamlana laminarinivorans</name>
    <dbReference type="NCBI Taxonomy" id="2883124"/>
    <lineage>
        <taxon>Bacteria</taxon>
        <taxon>Pseudomonadati</taxon>
        <taxon>Bacteroidota</taxon>
        <taxon>Flavobacteriia</taxon>
        <taxon>Flavobacteriales</taxon>
        <taxon>Flavobacteriaceae</taxon>
        <taxon>Neotamlana</taxon>
    </lineage>
</organism>
<feature type="signal peptide" evidence="1">
    <location>
        <begin position="1"/>
        <end position="24"/>
    </location>
</feature>
<dbReference type="Proteomes" id="UP001139199">
    <property type="component" value="Unassembled WGS sequence"/>
</dbReference>
<dbReference type="AlphaFoldDB" id="A0A9X1I501"/>
<dbReference type="EMBL" id="JAJAPW010000008">
    <property type="protein sequence ID" value="MCB4800094.1"/>
    <property type="molecule type" value="Genomic_DNA"/>
</dbReference>